<sequence length="281" mass="31386">MLSKRDRWPSRAVRGTERDPRLTDRRLPPCNSSYPSAVDTKRRCCPTPPCNRLIRRESARPSTRQGTLNTILIDIAADEIYLSVGIKHQNFDCPPNFSSLWQEATNVFRVAKPFPRWVALQRPGRDVIPLPRKETMVDPMVAVDATMKMAKRLSVPKRPRRSTATNAQKRKSNRSYFGPETLEIGVSIEGKRYFAIRPALKDQSDDTMRTCRSIAVRIPPAAISSNPYVSFTASLVTDASRPGIHPQPTIVIASSSLAYAAKAAGDDPTRPRLAWSGECEV</sequence>
<dbReference type="AlphaFoldDB" id="A0AA39WZB1"/>
<accession>A0AA39WZB1</accession>
<feature type="compositionally biased region" description="Basic and acidic residues" evidence="1">
    <location>
        <begin position="1"/>
        <end position="27"/>
    </location>
</feature>
<evidence type="ECO:0000313" key="3">
    <source>
        <dbReference type="Proteomes" id="UP001175000"/>
    </source>
</evidence>
<feature type="region of interest" description="Disordered" evidence="1">
    <location>
        <begin position="1"/>
        <end position="34"/>
    </location>
</feature>
<keyword evidence="3" id="KW-1185">Reference proteome</keyword>
<dbReference type="EMBL" id="JAULSU010000003">
    <property type="protein sequence ID" value="KAK0624361.1"/>
    <property type="molecule type" value="Genomic_DNA"/>
</dbReference>
<reference evidence="2" key="1">
    <citation type="submission" date="2023-06" db="EMBL/GenBank/DDBJ databases">
        <title>Genome-scale phylogeny and comparative genomics of the fungal order Sordariales.</title>
        <authorList>
            <consortium name="Lawrence Berkeley National Laboratory"/>
            <person name="Hensen N."/>
            <person name="Bonometti L."/>
            <person name="Westerberg I."/>
            <person name="Brannstrom I.O."/>
            <person name="Guillou S."/>
            <person name="Cros-Aarteil S."/>
            <person name="Calhoun S."/>
            <person name="Haridas S."/>
            <person name="Kuo A."/>
            <person name="Mondo S."/>
            <person name="Pangilinan J."/>
            <person name="Riley R."/>
            <person name="Labutti K."/>
            <person name="Andreopoulos B."/>
            <person name="Lipzen A."/>
            <person name="Chen C."/>
            <person name="Yanf M."/>
            <person name="Daum C."/>
            <person name="Ng V."/>
            <person name="Clum A."/>
            <person name="Steindorff A."/>
            <person name="Ohm R."/>
            <person name="Martin F."/>
            <person name="Silar P."/>
            <person name="Natvig D."/>
            <person name="Lalanne C."/>
            <person name="Gautier V."/>
            <person name="Ament-Velasquez S.L."/>
            <person name="Kruys A."/>
            <person name="Hutchinson M.I."/>
            <person name="Powell A.J."/>
            <person name="Barry K."/>
            <person name="Miller A.N."/>
            <person name="Grigoriev I.V."/>
            <person name="Debuchy R."/>
            <person name="Gladieux P."/>
            <person name="Thoren M.H."/>
            <person name="Johannesson H."/>
        </authorList>
    </citation>
    <scope>NUCLEOTIDE SEQUENCE</scope>
    <source>
        <strain evidence="2">CBS 606.72</strain>
    </source>
</reference>
<protein>
    <submittedName>
        <fullName evidence="2">Uncharacterized protein</fullName>
    </submittedName>
</protein>
<feature type="compositionally biased region" description="Basic residues" evidence="1">
    <location>
        <begin position="152"/>
        <end position="161"/>
    </location>
</feature>
<proteinExistence type="predicted"/>
<name>A0AA39WZB1_9PEZI</name>
<evidence type="ECO:0000313" key="2">
    <source>
        <dbReference type="EMBL" id="KAK0624361.1"/>
    </source>
</evidence>
<organism evidence="2 3">
    <name type="scientific">Immersiella caudata</name>
    <dbReference type="NCBI Taxonomy" id="314043"/>
    <lineage>
        <taxon>Eukaryota</taxon>
        <taxon>Fungi</taxon>
        <taxon>Dikarya</taxon>
        <taxon>Ascomycota</taxon>
        <taxon>Pezizomycotina</taxon>
        <taxon>Sordariomycetes</taxon>
        <taxon>Sordariomycetidae</taxon>
        <taxon>Sordariales</taxon>
        <taxon>Lasiosphaeriaceae</taxon>
        <taxon>Immersiella</taxon>
    </lineage>
</organism>
<feature type="region of interest" description="Disordered" evidence="1">
    <location>
        <begin position="152"/>
        <end position="174"/>
    </location>
</feature>
<dbReference type="Proteomes" id="UP001175000">
    <property type="component" value="Unassembled WGS sequence"/>
</dbReference>
<comment type="caution">
    <text evidence="2">The sequence shown here is derived from an EMBL/GenBank/DDBJ whole genome shotgun (WGS) entry which is preliminary data.</text>
</comment>
<evidence type="ECO:0000256" key="1">
    <source>
        <dbReference type="SAM" id="MobiDB-lite"/>
    </source>
</evidence>
<gene>
    <name evidence="2" type="ORF">B0T14DRAFT_195651</name>
</gene>